<evidence type="ECO:0000313" key="3">
    <source>
        <dbReference type="Proteomes" id="UP001212997"/>
    </source>
</evidence>
<feature type="compositionally biased region" description="Basic residues" evidence="1">
    <location>
        <begin position="26"/>
        <end position="35"/>
    </location>
</feature>
<dbReference type="EMBL" id="JANAWD010000751">
    <property type="protein sequence ID" value="KAJ3476105.1"/>
    <property type="molecule type" value="Genomic_DNA"/>
</dbReference>
<gene>
    <name evidence="2" type="ORF">NLI96_g11391</name>
</gene>
<feature type="compositionally biased region" description="Polar residues" evidence="1">
    <location>
        <begin position="320"/>
        <end position="330"/>
    </location>
</feature>
<feature type="region of interest" description="Disordered" evidence="1">
    <location>
        <begin position="179"/>
        <end position="241"/>
    </location>
</feature>
<feature type="compositionally biased region" description="Polar residues" evidence="1">
    <location>
        <begin position="199"/>
        <end position="210"/>
    </location>
</feature>
<sequence>MPGANYMGGRRNAAKARSKDADAKAQRAHFARRRIFGNSLAKPRENTHRPTTRNDTFQPIELAHARRRSVAGSLPHATASDPSEGSGDIAGYLHNRESDTHVDKPPLKIRKETNVTDPVNLRATMDHICSVPDLAGLANVRIHQKIMRDCVTGQSHPSLPRIQDNFCTNQTMQPFLQRSAHIRSPSRSQEPEEKYSLSPPHSQLRDSSGQEPALSPPSLENGPNAQPDNEHFHCSSDFEPMVFDDDNEMMASVQSNNYSPPVGSRLSANDFHPYAVPFEHSPGGAAGSVGISEYLPDENIEMLDNNPGYYSTSIGSISRSATPLDSWSTSPERETRPPLAVYEPPESPSFGCQFSYPLDEFIEGTPTPRLSPPDEYPPSLTIALDDVMGSSSDDPPSAYSARSYSSTPPVERTLDDILGGHIFEDADPWNAIKERLGLQSQTPKSNDREHDNDDLLALRSLHDRSGVGYCETAVDTDQNLHYQNSFEGHYIPEIIPLQLQEDGDFPDAISDYAPSLPIDPIDLHQNLDDSTLAPDAPFSFLPSPYVPPLASPVTSATSPCSDDDYMDSFPLPILAAPSVSTSKDVANNVETRRTNKLDALMQALGQE</sequence>
<comment type="caution">
    <text evidence="2">The sequence shown here is derived from an EMBL/GenBank/DDBJ whole genome shotgun (WGS) entry which is preliminary data.</text>
</comment>
<dbReference type="Proteomes" id="UP001212997">
    <property type="component" value="Unassembled WGS sequence"/>
</dbReference>
<feature type="region of interest" description="Disordered" evidence="1">
    <location>
        <begin position="320"/>
        <end position="347"/>
    </location>
</feature>
<reference evidence="2" key="1">
    <citation type="submission" date="2022-07" db="EMBL/GenBank/DDBJ databases">
        <title>Genome Sequence of Physisporinus lineatus.</title>
        <authorList>
            <person name="Buettner E."/>
        </authorList>
    </citation>
    <scope>NUCLEOTIDE SEQUENCE</scope>
    <source>
        <strain evidence="2">VT162</strain>
    </source>
</reference>
<feature type="region of interest" description="Disordered" evidence="1">
    <location>
        <begin position="1"/>
        <end position="92"/>
    </location>
</feature>
<dbReference type="AlphaFoldDB" id="A0AAD5URV2"/>
<evidence type="ECO:0000256" key="1">
    <source>
        <dbReference type="SAM" id="MobiDB-lite"/>
    </source>
</evidence>
<accession>A0AAD5URV2</accession>
<protein>
    <submittedName>
        <fullName evidence="2">Uncharacterized protein</fullName>
    </submittedName>
</protein>
<proteinExistence type="predicted"/>
<organism evidence="2 3">
    <name type="scientific">Meripilus lineatus</name>
    <dbReference type="NCBI Taxonomy" id="2056292"/>
    <lineage>
        <taxon>Eukaryota</taxon>
        <taxon>Fungi</taxon>
        <taxon>Dikarya</taxon>
        <taxon>Basidiomycota</taxon>
        <taxon>Agaricomycotina</taxon>
        <taxon>Agaricomycetes</taxon>
        <taxon>Polyporales</taxon>
        <taxon>Meripilaceae</taxon>
        <taxon>Meripilus</taxon>
    </lineage>
</organism>
<feature type="region of interest" description="Disordered" evidence="1">
    <location>
        <begin position="363"/>
        <end position="411"/>
    </location>
</feature>
<keyword evidence="3" id="KW-1185">Reference proteome</keyword>
<name>A0AAD5URV2_9APHY</name>
<evidence type="ECO:0000313" key="2">
    <source>
        <dbReference type="EMBL" id="KAJ3476105.1"/>
    </source>
</evidence>
<feature type="compositionally biased region" description="Low complexity" evidence="1">
    <location>
        <begin position="390"/>
        <end position="409"/>
    </location>
</feature>